<organism evidence="1 3">
    <name type="scientific">Trichinella murrelli</name>
    <dbReference type="NCBI Taxonomy" id="144512"/>
    <lineage>
        <taxon>Eukaryota</taxon>
        <taxon>Metazoa</taxon>
        <taxon>Ecdysozoa</taxon>
        <taxon>Nematoda</taxon>
        <taxon>Enoplea</taxon>
        <taxon>Dorylaimia</taxon>
        <taxon>Trichinellida</taxon>
        <taxon>Trichinellidae</taxon>
        <taxon>Trichinella</taxon>
    </lineage>
</organism>
<evidence type="ECO:0000313" key="1">
    <source>
        <dbReference type="EMBL" id="KRX33545.1"/>
    </source>
</evidence>
<protein>
    <submittedName>
        <fullName evidence="1">Uncharacterized protein</fullName>
    </submittedName>
</protein>
<reference evidence="1 3" key="1">
    <citation type="submission" date="2015-01" db="EMBL/GenBank/DDBJ databases">
        <title>Evolution of Trichinella species and genotypes.</title>
        <authorList>
            <person name="Korhonen P.K."/>
            <person name="Edoardo P."/>
            <person name="Giuseppe L.R."/>
            <person name="Gasser R.B."/>
        </authorList>
    </citation>
    <scope>NUCLEOTIDE SEQUENCE [LARGE SCALE GENOMIC DNA]</scope>
    <source>
        <strain evidence="1">ISS417</strain>
    </source>
</reference>
<gene>
    <name evidence="2" type="ORF">T05_4002</name>
    <name evidence="1" type="ORF">T05_7275</name>
</gene>
<proteinExistence type="predicted"/>
<keyword evidence="3" id="KW-1185">Reference proteome</keyword>
<sequence length="265" mass="30109">MTEANVTTTKNQQKLVYRGRCYTSKRTNRFRGTLSTNLEATEVIVTSEHAESCPVNPHAFYHHQRIAELRWLAPEDMRPVMEIYNELASNASTSVDTAAHFPTWNQAQHTMYNRRARRYPRLPKTGHVAYCLTVRKALPMYSQIFEMLLSKAKELGAQYDPAKFFYDFETDLIPPFKATSPTPECIGTKKGKNADGIRNFASEPCTRGFRNLKCWDVGSSGSLVPVFSEGVASSHKNFALEFSWFVCADQQPSGRLKQPHEQKST</sequence>
<dbReference type="AlphaFoldDB" id="A0A0V0T3D6"/>
<dbReference type="OrthoDB" id="5854292at2759"/>
<name>A0A0V0T3D6_9BILA</name>
<dbReference type="Proteomes" id="UP000055048">
    <property type="component" value="Unassembled WGS sequence"/>
</dbReference>
<dbReference type="EMBL" id="JYDJ01000771">
    <property type="protein sequence ID" value="KRX33545.1"/>
    <property type="molecule type" value="Genomic_DNA"/>
</dbReference>
<comment type="caution">
    <text evidence="1">The sequence shown here is derived from an EMBL/GenBank/DDBJ whole genome shotgun (WGS) entry which is preliminary data.</text>
</comment>
<evidence type="ECO:0000313" key="2">
    <source>
        <dbReference type="EMBL" id="KRX33826.1"/>
    </source>
</evidence>
<dbReference type="EMBL" id="JYDJ01000697">
    <property type="protein sequence ID" value="KRX33826.1"/>
    <property type="molecule type" value="Genomic_DNA"/>
</dbReference>
<evidence type="ECO:0000313" key="3">
    <source>
        <dbReference type="Proteomes" id="UP000055048"/>
    </source>
</evidence>
<accession>A0A0V0T3D6</accession>